<protein>
    <submittedName>
        <fullName evidence="2">Uncharacterized protein</fullName>
    </submittedName>
</protein>
<gene>
    <name evidence="2" type="ORF">DD666_00645</name>
</gene>
<feature type="transmembrane region" description="Helical" evidence="1">
    <location>
        <begin position="35"/>
        <end position="53"/>
    </location>
</feature>
<feature type="transmembrane region" description="Helical" evidence="1">
    <location>
        <begin position="6"/>
        <end position="23"/>
    </location>
</feature>
<sequence>MEWDWNFIATVIFGTIALIFQFYKSSLDHRIKALNTITFIAILISLIFAASGIRDFYISTGPISRIDILNLIQNSIIGTLMLLWLGSKLWKGYISKAYPDAGK</sequence>
<keyword evidence="1" id="KW-0472">Membrane</keyword>
<proteinExistence type="predicted"/>
<dbReference type="EMBL" id="DOEK01000003">
    <property type="protein sequence ID" value="HBP27907.1"/>
    <property type="molecule type" value="Genomic_DNA"/>
</dbReference>
<keyword evidence="1" id="KW-0812">Transmembrane</keyword>
<evidence type="ECO:0000313" key="3">
    <source>
        <dbReference type="Proteomes" id="UP000264036"/>
    </source>
</evidence>
<organism evidence="2 3">
    <name type="scientific">Advenella kashmirensis</name>
    <dbReference type="NCBI Taxonomy" id="310575"/>
    <lineage>
        <taxon>Bacteria</taxon>
        <taxon>Pseudomonadati</taxon>
        <taxon>Pseudomonadota</taxon>
        <taxon>Betaproteobacteria</taxon>
        <taxon>Burkholderiales</taxon>
        <taxon>Alcaligenaceae</taxon>
    </lineage>
</organism>
<evidence type="ECO:0000256" key="1">
    <source>
        <dbReference type="SAM" id="Phobius"/>
    </source>
</evidence>
<dbReference type="AlphaFoldDB" id="A0A356LA89"/>
<feature type="transmembrane region" description="Helical" evidence="1">
    <location>
        <begin position="68"/>
        <end position="86"/>
    </location>
</feature>
<evidence type="ECO:0000313" key="2">
    <source>
        <dbReference type="EMBL" id="HBP27907.1"/>
    </source>
</evidence>
<keyword evidence="1" id="KW-1133">Transmembrane helix</keyword>
<name>A0A356LA89_9BURK</name>
<dbReference type="Proteomes" id="UP000264036">
    <property type="component" value="Unassembled WGS sequence"/>
</dbReference>
<comment type="caution">
    <text evidence="2">The sequence shown here is derived from an EMBL/GenBank/DDBJ whole genome shotgun (WGS) entry which is preliminary data.</text>
</comment>
<accession>A0A356LA89</accession>
<reference evidence="2 3" key="1">
    <citation type="journal article" date="2018" name="Nat. Biotechnol.">
        <title>A standardized bacterial taxonomy based on genome phylogeny substantially revises the tree of life.</title>
        <authorList>
            <person name="Parks D.H."/>
            <person name="Chuvochina M."/>
            <person name="Waite D.W."/>
            <person name="Rinke C."/>
            <person name="Skarshewski A."/>
            <person name="Chaumeil P.A."/>
            <person name="Hugenholtz P."/>
        </authorList>
    </citation>
    <scope>NUCLEOTIDE SEQUENCE [LARGE SCALE GENOMIC DNA]</scope>
    <source>
        <strain evidence="2">UBA10707</strain>
    </source>
</reference>